<dbReference type="InterPro" id="IPR050360">
    <property type="entry name" value="MFS_Sugar_Transporters"/>
</dbReference>
<keyword evidence="5 6" id="KW-0472">Membrane</keyword>
<dbReference type="EMBL" id="FQ790362">
    <property type="protein sequence ID" value="CCD56809.1"/>
    <property type="molecule type" value="Genomic_DNA"/>
</dbReference>
<dbReference type="InterPro" id="IPR005829">
    <property type="entry name" value="Sugar_transporter_CS"/>
</dbReference>
<evidence type="ECO:0000256" key="4">
    <source>
        <dbReference type="ARBA" id="ARBA00022989"/>
    </source>
</evidence>
<reference evidence="9" key="1">
    <citation type="journal article" date="2011" name="PLoS Genet.">
        <title>Genomic analysis of the necrotrophic fungal pathogens Sclerotinia sclerotiorum and Botrytis cinerea.</title>
        <authorList>
            <person name="Amselem J."/>
            <person name="Cuomo C.A."/>
            <person name="van Kan J.A."/>
            <person name="Viaud M."/>
            <person name="Benito E.P."/>
            <person name="Couloux A."/>
            <person name="Coutinho P.M."/>
            <person name="de Vries R.P."/>
            <person name="Dyer P.S."/>
            <person name="Fillinger S."/>
            <person name="Fournier E."/>
            <person name="Gout L."/>
            <person name="Hahn M."/>
            <person name="Kohn L."/>
            <person name="Lapalu N."/>
            <person name="Plummer K.M."/>
            <person name="Pradier J.M."/>
            <person name="Quevillon E."/>
            <person name="Sharon A."/>
            <person name="Simon A."/>
            <person name="ten Have A."/>
            <person name="Tudzynski B."/>
            <person name="Tudzynski P."/>
            <person name="Wincker P."/>
            <person name="Andrew M."/>
            <person name="Anthouard V."/>
            <person name="Beever R.E."/>
            <person name="Beffa R."/>
            <person name="Benoit I."/>
            <person name="Bouzid O."/>
            <person name="Brault B."/>
            <person name="Chen Z."/>
            <person name="Choquer M."/>
            <person name="Collemare J."/>
            <person name="Cotton P."/>
            <person name="Danchin E.G."/>
            <person name="Da Silva C."/>
            <person name="Gautier A."/>
            <person name="Giraud C."/>
            <person name="Giraud T."/>
            <person name="Gonzalez C."/>
            <person name="Grossetete S."/>
            <person name="Guldener U."/>
            <person name="Henrissat B."/>
            <person name="Howlett B.J."/>
            <person name="Kodira C."/>
            <person name="Kretschmer M."/>
            <person name="Lappartient A."/>
            <person name="Leroch M."/>
            <person name="Levis C."/>
            <person name="Mauceli E."/>
            <person name="Neuveglise C."/>
            <person name="Oeser B."/>
            <person name="Pearson M."/>
            <person name="Poulain J."/>
            <person name="Poussereau N."/>
            <person name="Quesneville H."/>
            <person name="Rascle C."/>
            <person name="Schumacher J."/>
            <person name="Segurens B."/>
            <person name="Sexton A."/>
            <person name="Silva E."/>
            <person name="Sirven C."/>
            <person name="Soanes D.M."/>
            <person name="Talbot N.J."/>
            <person name="Templeton M."/>
            <person name="Yandava C."/>
            <person name="Yarden O."/>
            <person name="Zeng Q."/>
            <person name="Rollins J.A."/>
            <person name="Lebrun M.H."/>
            <person name="Dickman M."/>
        </authorList>
    </citation>
    <scope>NUCLEOTIDE SEQUENCE [LARGE SCALE GENOMIC DNA]</scope>
    <source>
        <strain evidence="9">T4</strain>
    </source>
</reference>
<dbReference type="GO" id="GO:0016020">
    <property type="term" value="C:membrane"/>
    <property type="evidence" value="ECO:0007669"/>
    <property type="project" value="UniProtKB-SubCell"/>
</dbReference>
<keyword evidence="3 6" id="KW-0812">Transmembrane</keyword>
<feature type="transmembrane region" description="Helical" evidence="6">
    <location>
        <begin position="166"/>
        <end position="183"/>
    </location>
</feature>
<feature type="transmembrane region" description="Helical" evidence="6">
    <location>
        <begin position="131"/>
        <end position="154"/>
    </location>
</feature>
<dbReference type="PROSITE" id="PS00217">
    <property type="entry name" value="SUGAR_TRANSPORT_2"/>
    <property type="match status" value="1"/>
</dbReference>
<feature type="transmembrane region" description="Helical" evidence="6">
    <location>
        <begin position="292"/>
        <end position="315"/>
    </location>
</feature>
<dbReference type="PROSITE" id="PS50850">
    <property type="entry name" value="MFS"/>
    <property type="match status" value="1"/>
</dbReference>
<dbReference type="InParanoid" id="G2YYW1"/>
<dbReference type="InterPro" id="IPR020846">
    <property type="entry name" value="MFS_dom"/>
</dbReference>
<proteinExistence type="inferred from homology"/>
<dbReference type="SUPFAM" id="SSF103473">
    <property type="entry name" value="MFS general substrate transporter"/>
    <property type="match status" value="1"/>
</dbReference>
<feature type="transmembrane region" description="Helical" evidence="6">
    <location>
        <begin position="252"/>
        <end position="271"/>
    </location>
</feature>
<name>G2YYW1_BOTF4</name>
<evidence type="ECO:0000313" key="9">
    <source>
        <dbReference type="Proteomes" id="UP000008177"/>
    </source>
</evidence>
<accession>G2YYW1</accession>
<evidence type="ECO:0000256" key="3">
    <source>
        <dbReference type="ARBA" id="ARBA00022692"/>
    </source>
</evidence>
<gene>
    <name evidence="8" type="ORF">BofuT4_P140710.1</name>
</gene>
<feature type="transmembrane region" description="Helical" evidence="6">
    <location>
        <begin position="71"/>
        <end position="89"/>
    </location>
</feature>
<evidence type="ECO:0000256" key="1">
    <source>
        <dbReference type="ARBA" id="ARBA00004141"/>
    </source>
</evidence>
<comment type="similarity">
    <text evidence="2">Belongs to the major facilitator superfamily. Sugar transporter (TC 2.A.1.1) family.</text>
</comment>
<dbReference type="GO" id="GO:0005351">
    <property type="term" value="F:carbohydrate:proton symporter activity"/>
    <property type="evidence" value="ECO:0007669"/>
    <property type="project" value="TreeGrafter"/>
</dbReference>
<comment type="subcellular location">
    <subcellularLocation>
        <location evidence="1">Membrane</location>
        <topology evidence="1">Multi-pass membrane protein</topology>
    </subcellularLocation>
</comment>
<dbReference type="Pfam" id="PF00083">
    <property type="entry name" value="Sugar_tr"/>
    <property type="match status" value="1"/>
</dbReference>
<dbReference type="eggNOG" id="KOG0254">
    <property type="taxonomic scope" value="Eukaryota"/>
</dbReference>
<organism evidence="8 9">
    <name type="scientific">Botryotinia fuckeliana (strain T4)</name>
    <name type="common">Noble rot fungus</name>
    <name type="synonym">Botrytis cinerea</name>
    <dbReference type="NCBI Taxonomy" id="999810"/>
    <lineage>
        <taxon>Eukaryota</taxon>
        <taxon>Fungi</taxon>
        <taxon>Dikarya</taxon>
        <taxon>Ascomycota</taxon>
        <taxon>Pezizomycotina</taxon>
        <taxon>Leotiomycetes</taxon>
        <taxon>Helotiales</taxon>
        <taxon>Sclerotiniaceae</taxon>
        <taxon>Botrytis</taxon>
    </lineage>
</organism>
<dbReference type="PANTHER" id="PTHR48022:SF38">
    <property type="entry name" value="MAJOR FACILITATOR SUPERFAMILY (MFS) PROFILE DOMAIN-CONTAINING PROTEIN-RELATED"/>
    <property type="match status" value="1"/>
</dbReference>
<feature type="domain" description="Major facilitator superfamily (MFS) profile" evidence="7">
    <location>
        <begin position="1"/>
        <end position="361"/>
    </location>
</feature>
<evidence type="ECO:0000256" key="6">
    <source>
        <dbReference type="SAM" id="Phobius"/>
    </source>
</evidence>
<keyword evidence="8" id="KW-0762">Sugar transport</keyword>
<keyword evidence="4 6" id="KW-1133">Transmembrane helix</keyword>
<dbReference type="InterPro" id="IPR005828">
    <property type="entry name" value="MFS_sugar_transport-like"/>
</dbReference>
<dbReference type="HOGENOM" id="CLU_001265_30_2_1"/>
<evidence type="ECO:0000256" key="2">
    <source>
        <dbReference type="ARBA" id="ARBA00010992"/>
    </source>
</evidence>
<feature type="transmembrane region" description="Helical" evidence="6">
    <location>
        <begin position="17"/>
        <end position="39"/>
    </location>
</feature>
<dbReference type="OrthoDB" id="6612291at2759"/>
<dbReference type="InterPro" id="IPR036259">
    <property type="entry name" value="MFS_trans_sf"/>
</dbReference>
<dbReference type="Gene3D" id="1.20.1250.20">
    <property type="entry name" value="MFS general substrate transporter like domains"/>
    <property type="match status" value="1"/>
</dbReference>
<dbReference type="AlphaFoldDB" id="G2YYW1"/>
<evidence type="ECO:0000256" key="5">
    <source>
        <dbReference type="ARBA" id="ARBA00023136"/>
    </source>
</evidence>
<sequence length="361" mass="39725">MSEDIVHSSGGNRYNNIIVIIVSLGSFTYGFCSSIVGSLTGLPAFYDYFDFSNTGAQAGYTSSMLGVGRKVSIQLITTACILAAAFTTGSQNVAMLLSGRALQGIAAGMINVVCPMYHAEVSPVSVRGRMVGTHATFLVIGYAMASWVGLGCYFESTPAIQWRLCLALQMVAPLLLLLCSSWVPESPRWLIYNGREEQSREILRKLHYHIDDPNGILPEREFMDISRQVAADRENERSFFALFKEPSTRIRMIYGFFIIFAAQSSGVLVSERKSAMLLTSTKISKVINNYQFTLYEGLGITGWKALLLFGVYTSWAATMNWVNALLLDRFGRIKVMTFGMLGAVVAISCDTAMVARFAGKK</sequence>
<feature type="transmembrane region" description="Helical" evidence="6">
    <location>
        <begin position="101"/>
        <end position="119"/>
    </location>
</feature>
<evidence type="ECO:0000313" key="8">
    <source>
        <dbReference type="EMBL" id="CCD56809.1"/>
    </source>
</evidence>
<protein>
    <submittedName>
        <fullName evidence="8">Similar to MFS sugar transporter</fullName>
    </submittedName>
</protein>
<dbReference type="PANTHER" id="PTHR48022">
    <property type="entry name" value="PLASTIDIC GLUCOSE TRANSPORTER 4"/>
    <property type="match status" value="1"/>
</dbReference>
<keyword evidence="8" id="KW-0813">Transport</keyword>
<feature type="transmembrane region" description="Helical" evidence="6">
    <location>
        <begin position="335"/>
        <end position="358"/>
    </location>
</feature>
<dbReference type="Proteomes" id="UP000008177">
    <property type="component" value="Unplaced contigs"/>
</dbReference>
<evidence type="ECO:0000259" key="7">
    <source>
        <dbReference type="PROSITE" id="PS50850"/>
    </source>
</evidence>